<gene>
    <name evidence="1" type="ORF">V8G54_004170</name>
</gene>
<dbReference type="AlphaFoldDB" id="A0AAQ3PD13"/>
<evidence type="ECO:0000313" key="2">
    <source>
        <dbReference type="Proteomes" id="UP001374535"/>
    </source>
</evidence>
<proteinExistence type="predicted"/>
<evidence type="ECO:0000313" key="1">
    <source>
        <dbReference type="EMBL" id="WVZ25626.1"/>
    </source>
</evidence>
<dbReference type="Proteomes" id="UP001374535">
    <property type="component" value="Chromosome 1"/>
</dbReference>
<reference evidence="1 2" key="1">
    <citation type="journal article" date="2023" name="Life. Sci Alliance">
        <title>Evolutionary insights into 3D genome organization and epigenetic landscape of Vigna mungo.</title>
        <authorList>
            <person name="Junaid A."/>
            <person name="Singh B."/>
            <person name="Bhatia S."/>
        </authorList>
    </citation>
    <scope>NUCLEOTIDE SEQUENCE [LARGE SCALE GENOMIC DNA]</scope>
    <source>
        <strain evidence="1">Urdbean</strain>
    </source>
</reference>
<organism evidence="1 2">
    <name type="scientific">Vigna mungo</name>
    <name type="common">Black gram</name>
    <name type="synonym">Phaseolus mungo</name>
    <dbReference type="NCBI Taxonomy" id="3915"/>
    <lineage>
        <taxon>Eukaryota</taxon>
        <taxon>Viridiplantae</taxon>
        <taxon>Streptophyta</taxon>
        <taxon>Embryophyta</taxon>
        <taxon>Tracheophyta</taxon>
        <taxon>Spermatophyta</taxon>
        <taxon>Magnoliopsida</taxon>
        <taxon>eudicotyledons</taxon>
        <taxon>Gunneridae</taxon>
        <taxon>Pentapetalae</taxon>
        <taxon>rosids</taxon>
        <taxon>fabids</taxon>
        <taxon>Fabales</taxon>
        <taxon>Fabaceae</taxon>
        <taxon>Papilionoideae</taxon>
        <taxon>50 kb inversion clade</taxon>
        <taxon>NPAAA clade</taxon>
        <taxon>indigoferoid/millettioid clade</taxon>
        <taxon>Phaseoleae</taxon>
        <taxon>Vigna</taxon>
    </lineage>
</organism>
<protein>
    <submittedName>
        <fullName evidence="1">Uncharacterized protein</fullName>
    </submittedName>
</protein>
<name>A0AAQ3PD13_VIGMU</name>
<dbReference type="EMBL" id="CP144700">
    <property type="protein sequence ID" value="WVZ25626.1"/>
    <property type="molecule type" value="Genomic_DNA"/>
</dbReference>
<sequence>MITFITMARINMLIVILHKFIEKILVRLILQWRIRSHHAQTINLLNCTGHQFGGNRHNRTQTILDFTSYNSQTTRFESEIDTNENRNEICESYDARNPRTQRNFKKLKYKGITRELQSFLLNKTQRFGPQSKRAKT</sequence>
<accession>A0AAQ3PD13</accession>
<keyword evidence="2" id="KW-1185">Reference proteome</keyword>